<dbReference type="Pfam" id="PF00122">
    <property type="entry name" value="E1-E2_ATPase"/>
    <property type="match status" value="1"/>
</dbReference>
<dbReference type="InterPro" id="IPR023298">
    <property type="entry name" value="ATPase_P-typ_TM_dom_sf"/>
</dbReference>
<dbReference type="GO" id="GO:0012505">
    <property type="term" value="C:endomembrane system"/>
    <property type="evidence" value="ECO:0007669"/>
    <property type="project" value="UniProtKB-SubCell"/>
</dbReference>
<evidence type="ECO:0000313" key="12">
    <source>
        <dbReference type="Proteomes" id="UP001515480"/>
    </source>
</evidence>
<keyword evidence="4" id="KW-0547">Nucleotide-binding</keyword>
<dbReference type="FunFam" id="1.20.1110.10:FF:000065">
    <property type="entry name" value="Sarcoplasmic/endoplasmic reticulum calcium ATPase 1"/>
    <property type="match status" value="1"/>
</dbReference>
<evidence type="ECO:0000256" key="4">
    <source>
        <dbReference type="ARBA" id="ARBA00022741"/>
    </source>
</evidence>
<evidence type="ECO:0000256" key="1">
    <source>
        <dbReference type="ARBA" id="ARBA00004127"/>
    </source>
</evidence>
<dbReference type="SFLD" id="SFLDF00027">
    <property type="entry name" value="p-type_atpase"/>
    <property type="match status" value="1"/>
</dbReference>
<dbReference type="PRINTS" id="PR00119">
    <property type="entry name" value="CATATPASE"/>
</dbReference>
<keyword evidence="9" id="KW-0472">Membrane</keyword>
<dbReference type="SUPFAM" id="SSF56784">
    <property type="entry name" value="HAD-like"/>
    <property type="match status" value="1"/>
</dbReference>
<keyword evidence="8" id="KW-1133">Transmembrane helix</keyword>
<keyword evidence="3" id="KW-0812">Transmembrane</keyword>
<organism evidence="11 12">
    <name type="scientific">Prymnesium parvum</name>
    <name type="common">Toxic golden alga</name>
    <dbReference type="NCBI Taxonomy" id="97485"/>
    <lineage>
        <taxon>Eukaryota</taxon>
        <taxon>Haptista</taxon>
        <taxon>Haptophyta</taxon>
        <taxon>Prymnesiophyceae</taxon>
        <taxon>Prymnesiales</taxon>
        <taxon>Prymnesiaceae</taxon>
        <taxon>Prymnesium</taxon>
    </lineage>
</organism>
<dbReference type="SUPFAM" id="SSF81660">
    <property type="entry name" value="Metal cation-transporting ATPase, ATP-binding domain N"/>
    <property type="match status" value="1"/>
</dbReference>
<dbReference type="InterPro" id="IPR018303">
    <property type="entry name" value="ATPase_P-typ_P_site"/>
</dbReference>
<keyword evidence="12" id="KW-1185">Reference proteome</keyword>
<dbReference type="Proteomes" id="UP001515480">
    <property type="component" value="Unassembled WGS sequence"/>
</dbReference>
<dbReference type="FunFam" id="1.20.1110.10:FF:000037">
    <property type="entry name" value="Calcium-transporting ATPase, putative"/>
    <property type="match status" value="1"/>
</dbReference>
<dbReference type="Gene3D" id="2.70.150.10">
    <property type="entry name" value="Calcium-transporting ATPase, cytoplasmic transduction domain A"/>
    <property type="match status" value="1"/>
</dbReference>
<comment type="caution">
    <text evidence="11">The sequence shown here is derived from an EMBL/GenBank/DDBJ whole genome shotgun (WGS) entry which is preliminary data.</text>
</comment>
<dbReference type="GO" id="GO:0005524">
    <property type="term" value="F:ATP binding"/>
    <property type="evidence" value="ECO:0007669"/>
    <property type="project" value="UniProtKB-KW"/>
</dbReference>
<accession>A0AB34IH61</accession>
<dbReference type="InterPro" id="IPR044492">
    <property type="entry name" value="P_typ_ATPase_HD_dom"/>
</dbReference>
<protein>
    <recommendedName>
        <fullName evidence="10">Cation-transporting P-type ATPase N-terminal domain-containing protein</fullName>
    </recommendedName>
</protein>
<dbReference type="Gene3D" id="1.20.1110.10">
    <property type="entry name" value="Calcium-transporting ATPase, transmembrane domain"/>
    <property type="match status" value="1"/>
</dbReference>
<dbReference type="PANTHER" id="PTHR42861">
    <property type="entry name" value="CALCIUM-TRANSPORTING ATPASE"/>
    <property type="match status" value="1"/>
</dbReference>
<keyword evidence="5" id="KW-0067">ATP-binding</keyword>
<dbReference type="InterPro" id="IPR008250">
    <property type="entry name" value="ATPase_P-typ_transduc_dom_A_sf"/>
</dbReference>
<comment type="subcellular location">
    <subcellularLocation>
        <location evidence="1">Endomembrane system</location>
        <topology evidence="1">Multi-pass membrane protein</topology>
    </subcellularLocation>
</comment>
<dbReference type="InterPro" id="IPR023214">
    <property type="entry name" value="HAD_sf"/>
</dbReference>
<name>A0AB34IH61_PRYPA</name>
<dbReference type="InterPro" id="IPR036412">
    <property type="entry name" value="HAD-like_sf"/>
</dbReference>
<reference evidence="11 12" key="1">
    <citation type="journal article" date="2024" name="Science">
        <title>Giant polyketide synthase enzymes in the biosynthesis of giant marine polyether toxins.</title>
        <authorList>
            <person name="Fallon T.R."/>
            <person name="Shende V.V."/>
            <person name="Wierzbicki I.H."/>
            <person name="Pendleton A.L."/>
            <person name="Watervoot N.F."/>
            <person name="Auber R.P."/>
            <person name="Gonzalez D.J."/>
            <person name="Wisecaver J.H."/>
            <person name="Moore B.S."/>
        </authorList>
    </citation>
    <scope>NUCLEOTIDE SEQUENCE [LARGE SCALE GENOMIC DNA]</scope>
    <source>
        <strain evidence="11 12">12B1</strain>
    </source>
</reference>
<dbReference type="FunFam" id="3.40.50.1000:FF:000083">
    <property type="entry name" value="Sodium/potassium-transporting ATPase subunit alpha"/>
    <property type="match status" value="1"/>
</dbReference>
<gene>
    <name evidence="11" type="ORF">AB1Y20_013400</name>
</gene>
<dbReference type="PROSITE" id="PS00154">
    <property type="entry name" value="ATPASE_E1_E2"/>
    <property type="match status" value="1"/>
</dbReference>
<dbReference type="Gene3D" id="3.40.1110.10">
    <property type="entry name" value="Calcium-transporting ATPase, cytoplasmic domain N"/>
    <property type="match status" value="1"/>
</dbReference>
<dbReference type="SMART" id="SM00831">
    <property type="entry name" value="Cation_ATPase_N"/>
    <property type="match status" value="1"/>
</dbReference>
<dbReference type="Pfam" id="PF00689">
    <property type="entry name" value="Cation_ATPase_C"/>
    <property type="match status" value="1"/>
</dbReference>
<evidence type="ECO:0000259" key="10">
    <source>
        <dbReference type="SMART" id="SM00831"/>
    </source>
</evidence>
<evidence type="ECO:0000256" key="6">
    <source>
        <dbReference type="ARBA" id="ARBA00022842"/>
    </source>
</evidence>
<dbReference type="SFLD" id="SFLDG00002">
    <property type="entry name" value="C1.7:_P-type_atpase_like"/>
    <property type="match status" value="1"/>
</dbReference>
<dbReference type="InterPro" id="IPR023299">
    <property type="entry name" value="ATPase_P-typ_cyto_dom_N"/>
</dbReference>
<evidence type="ECO:0000256" key="7">
    <source>
        <dbReference type="ARBA" id="ARBA00022967"/>
    </source>
</evidence>
<dbReference type="Pfam" id="PF13246">
    <property type="entry name" value="Cation_ATPase"/>
    <property type="match status" value="1"/>
</dbReference>
<dbReference type="GO" id="GO:0016887">
    <property type="term" value="F:ATP hydrolysis activity"/>
    <property type="evidence" value="ECO:0007669"/>
    <property type="project" value="InterPro"/>
</dbReference>
<dbReference type="SFLD" id="SFLDS00003">
    <property type="entry name" value="Haloacid_Dehalogenase"/>
    <property type="match status" value="1"/>
</dbReference>
<dbReference type="FunFam" id="2.70.150.10:FF:000160">
    <property type="entry name" value="Sarcoplasmic/endoplasmic reticulum calcium ATPase 1"/>
    <property type="match status" value="1"/>
</dbReference>
<dbReference type="Gene3D" id="3.40.50.1000">
    <property type="entry name" value="HAD superfamily/HAD-like"/>
    <property type="match status" value="1"/>
</dbReference>
<dbReference type="InterPro" id="IPR001757">
    <property type="entry name" value="P_typ_ATPase"/>
</dbReference>
<keyword evidence="6" id="KW-0460">Magnesium</keyword>
<dbReference type="InterPro" id="IPR006068">
    <property type="entry name" value="ATPase_P-typ_cation-transptr_C"/>
</dbReference>
<dbReference type="InterPro" id="IPR059000">
    <property type="entry name" value="ATPase_P-type_domA"/>
</dbReference>
<keyword evidence="7" id="KW-1278">Translocase</keyword>
<evidence type="ECO:0000256" key="9">
    <source>
        <dbReference type="ARBA" id="ARBA00023136"/>
    </source>
</evidence>
<evidence type="ECO:0000256" key="3">
    <source>
        <dbReference type="ARBA" id="ARBA00022692"/>
    </source>
</evidence>
<dbReference type="AlphaFoldDB" id="A0AB34IH61"/>
<evidence type="ECO:0000256" key="5">
    <source>
        <dbReference type="ARBA" id="ARBA00022840"/>
    </source>
</evidence>
<dbReference type="InterPro" id="IPR004014">
    <property type="entry name" value="ATPase_P-typ_cation-transptr_N"/>
</dbReference>
<evidence type="ECO:0000256" key="8">
    <source>
        <dbReference type="ARBA" id="ARBA00022989"/>
    </source>
</evidence>
<keyword evidence="2" id="KW-0597">Phosphoprotein</keyword>
<dbReference type="SUPFAM" id="SSF81665">
    <property type="entry name" value="Calcium ATPase, transmembrane domain M"/>
    <property type="match status" value="1"/>
</dbReference>
<evidence type="ECO:0000256" key="2">
    <source>
        <dbReference type="ARBA" id="ARBA00022553"/>
    </source>
</evidence>
<evidence type="ECO:0000313" key="11">
    <source>
        <dbReference type="EMBL" id="KAL1498876.1"/>
    </source>
</evidence>
<dbReference type="NCBIfam" id="TIGR01494">
    <property type="entry name" value="ATPase_P-type"/>
    <property type="match status" value="2"/>
</dbReference>
<sequence>MHLSRLPHLLLCLSPPPRARLPSSVAPAPLPPYALSADTYAASVGVRLDVGLSADAAASRLATLGPNTLPSTPRPSLASLLAEQLNSPLVRLLLAAAAASYLLSLADASTDGWVEPAVIVAIVAADAVVGVWQQSGATAAVDALTAAQAGVARCLRGGEWREVEAEALVVGDVVEVRRGEKVPADARVVGVVSSRLEVDEGALTGEANTVSKGVEPVEAAARVQEKRCMLFSGTVVTEGRGVAVVSATGSATEMGRIQQAVVQARREEQPSPLAQKLDAFADRLSVAIGAVCLVVFAANAPNFNLPVFGDVWHGAAYHLKLAVALGVAAIPEGLPAVITLCLSLGTQRMAERGVIVRKLPSVETLGCTTVICSDKTGTLTTNQMAVVSLLTAAGDASEVELVESEVEGSSYAPEGRVKGMPPSLGGDLAAVCTMCNDAAITYADGRYGRVGEPTEAALKVLVEKLGIPGAPPAAGAAEAAGHFGGMIAAAYDRLATLEFSRARKSMGVLCKRKVDGANALFVKGAPESLLPRCSALRLANGETIPMTSALRARLQETFERMAARPLRCLALALKETELGVLGEVADSKHLGAAAPLLNDPSHFARLEDGLVFVGMVGIKDPARPEVAPSIQLCRAAGIRVVMITGDSAPTATAIAAEVGIFLDGEEQRERLVFDGSEFFDLPEAQQQELLLTRNLVFCRAEPKDKQRLVRELQSLGEIVAMTGDGVNDAPALQQERSRAAIGVAMGISGTDVAKQAADMVLVNDNFATIVTAVEEGRSIYANMKSFINFLITCNIGEVMAVFLSTLLGFPEVLGPLHLLWVNLVTDGPPATALAFNPADSNNMRTPPRGRSDPLVTNATLVRYALTGSYVGIATVGAYASKYQEMGVGVSQLRDWAMCSQWDGALAGYSLACDAFAATMGKVGPSAVALTTLVAMEMLRALCAVSETESLLTKPPWVNKWLLLGVSVPMLLHLAVLYVEPLPSIFNLQPLTWHDWQMVAMWSLPLVLLEEGLKYAARNGGKA</sequence>
<dbReference type="SUPFAM" id="SSF81653">
    <property type="entry name" value="Calcium ATPase, transduction domain A"/>
    <property type="match status" value="1"/>
</dbReference>
<proteinExistence type="predicted"/>
<dbReference type="EMBL" id="JBGBPQ010000026">
    <property type="protein sequence ID" value="KAL1498876.1"/>
    <property type="molecule type" value="Genomic_DNA"/>
</dbReference>
<dbReference type="Pfam" id="PF00690">
    <property type="entry name" value="Cation_ATPase_N"/>
    <property type="match status" value="1"/>
</dbReference>
<feature type="domain" description="Cation-transporting P-type ATPase N-terminal" evidence="10">
    <location>
        <begin position="31"/>
        <end position="105"/>
    </location>
</feature>
<dbReference type="GO" id="GO:0016020">
    <property type="term" value="C:membrane"/>
    <property type="evidence" value="ECO:0007669"/>
    <property type="project" value="InterPro"/>
</dbReference>